<feature type="domain" description="Peptidase S11 D-Ala-D-Ala carboxypeptidase A C-terminal" evidence="14">
    <location>
        <begin position="279"/>
        <end position="369"/>
    </location>
</feature>
<organism evidence="15 16">
    <name type="scientific">Balneatrix alpica</name>
    <dbReference type="NCBI Taxonomy" id="75684"/>
    <lineage>
        <taxon>Bacteria</taxon>
        <taxon>Pseudomonadati</taxon>
        <taxon>Pseudomonadota</taxon>
        <taxon>Gammaproteobacteria</taxon>
        <taxon>Oceanospirillales</taxon>
        <taxon>Balneatrichaceae</taxon>
        <taxon>Balneatrix</taxon>
    </lineage>
</organism>
<dbReference type="Pfam" id="PF07943">
    <property type="entry name" value="PBP5_C"/>
    <property type="match status" value="1"/>
</dbReference>
<dbReference type="SMART" id="SM00936">
    <property type="entry name" value="PBP5_C"/>
    <property type="match status" value="1"/>
</dbReference>
<keyword evidence="8" id="KW-0133">Cell shape</keyword>
<evidence type="ECO:0000256" key="8">
    <source>
        <dbReference type="ARBA" id="ARBA00022960"/>
    </source>
</evidence>
<evidence type="ECO:0000256" key="9">
    <source>
        <dbReference type="ARBA" id="ARBA00022984"/>
    </source>
</evidence>
<dbReference type="EC" id="3.4.16.4" evidence="3"/>
<proteinExistence type="inferred from homology"/>
<dbReference type="PANTHER" id="PTHR21581:SF6">
    <property type="entry name" value="TRAFFICKING PROTEIN PARTICLE COMPLEX SUBUNIT 12"/>
    <property type="match status" value="1"/>
</dbReference>
<keyword evidence="7 15" id="KW-0378">Hydrolase</keyword>
<keyword evidence="9" id="KW-0573">Peptidoglycan synthesis</keyword>
<evidence type="ECO:0000256" key="1">
    <source>
        <dbReference type="ARBA" id="ARBA00004752"/>
    </source>
</evidence>
<evidence type="ECO:0000256" key="12">
    <source>
        <dbReference type="RuleBase" id="RU004016"/>
    </source>
</evidence>
<evidence type="ECO:0000256" key="4">
    <source>
        <dbReference type="ARBA" id="ARBA00022645"/>
    </source>
</evidence>
<dbReference type="SUPFAM" id="SSF56601">
    <property type="entry name" value="beta-lactamase/transpeptidase-like"/>
    <property type="match status" value="1"/>
</dbReference>
<evidence type="ECO:0000256" key="3">
    <source>
        <dbReference type="ARBA" id="ARBA00012448"/>
    </source>
</evidence>
<dbReference type="InterPro" id="IPR018044">
    <property type="entry name" value="Peptidase_S11"/>
</dbReference>
<sequence>MRLLRSLSNRFFAVSVWAAAVLASPVQAQTIVPSAPQIAASSYVLMEASSGRVLLGSNEHQPLPPASLTKLMTAYVAEFELARGRIKPDDMVNVSVKAWKTGGSRMFLREGTQVSVMDLMRGIVIQSGNDASVAMAEHIAGSEGAFADLMNQHAKQLGMNNSHFVNSDGLPADNHLSSAYDMALLAQAIINKFPEHYTIYSEKEFTYNNIRQPNRNLLLYRDPTVDGLKTGYTEAAGYCLVASSKRDDMRLIAVVFGTKSPEARAQEVSKLFAYGFRYFETQTLYAAGQPLEQLRVWGGDVDQVAIGLNEPLTVLIPRGQAANLQATMEVTSSLDTPIEAGQQLGVVRVKLGEETIRELPLVALNAVAEGGFFKRASDAVLRRVQSWF</sequence>
<dbReference type="Proteomes" id="UP001589628">
    <property type="component" value="Unassembled WGS sequence"/>
</dbReference>
<dbReference type="Gene3D" id="2.60.410.10">
    <property type="entry name" value="D-Ala-D-Ala carboxypeptidase, C-terminal domain"/>
    <property type="match status" value="1"/>
</dbReference>
<dbReference type="PANTHER" id="PTHR21581">
    <property type="entry name" value="D-ALANYL-D-ALANINE CARBOXYPEPTIDASE"/>
    <property type="match status" value="1"/>
</dbReference>
<keyword evidence="4 15" id="KW-0121">Carboxypeptidase</keyword>
<dbReference type="InterPro" id="IPR037167">
    <property type="entry name" value="Peptidase_S11_C_sf"/>
</dbReference>
<gene>
    <name evidence="15" type="ORF">ACFFLH_12100</name>
</gene>
<dbReference type="Pfam" id="PF00768">
    <property type="entry name" value="Peptidase_S11"/>
    <property type="match status" value="1"/>
</dbReference>
<evidence type="ECO:0000256" key="11">
    <source>
        <dbReference type="ARBA" id="ARBA00034000"/>
    </source>
</evidence>
<comment type="catalytic activity">
    <reaction evidence="11">
        <text>Preferential cleavage: (Ac)2-L-Lys-D-Ala-|-D-Ala. Also transpeptidation of peptidyl-alanyl moieties that are N-acyl substituents of D-alanine.</text>
        <dbReference type="EC" id="3.4.16.4"/>
    </reaction>
</comment>
<comment type="pathway">
    <text evidence="1">Cell wall biogenesis; peptidoglycan biosynthesis.</text>
</comment>
<dbReference type="InterPro" id="IPR012338">
    <property type="entry name" value="Beta-lactam/transpept-like"/>
</dbReference>
<evidence type="ECO:0000256" key="7">
    <source>
        <dbReference type="ARBA" id="ARBA00022801"/>
    </source>
</evidence>
<dbReference type="RefSeq" id="WP_027314248.1">
    <property type="nucleotide sequence ID" value="NZ_JAUESS010000004.1"/>
</dbReference>
<evidence type="ECO:0000256" key="13">
    <source>
        <dbReference type="SAM" id="SignalP"/>
    </source>
</evidence>
<evidence type="ECO:0000259" key="14">
    <source>
        <dbReference type="SMART" id="SM00936"/>
    </source>
</evidence>
<dbReference type="GO" id="GO:0004180">
    <property type="term" value="F:carboxypeptidase activity"/>
    <property type="evidence" value="ECO:0007669"/>
    <property type="project" value="UniProtKB-KW"/>
</dbReference>
<accession>A0ABV5ZCZ8</accession>
<dbReference type="PRINTS" id="PR00725">
    <property type="entry name" value="DADACBPTASE1"/>
</dbReference>
<feature type="chain" id="PRO_5047459418" description="serine-type D-Ala-D-Ala carboxypeptidase" evidence="13">
    <location>
        <begin position="29"/>
        <end position="388"/>
    </location>
</feature>
<comment type="caution">
    <text evidence="15">The sequence shown here is derived from an EMBL/GenBank/DDBJ whole genome shotgun (WGS) entry which is preliminary data.</text>
</comment>
<reference evidence="15 16" key="1">
    <citation type="submission" date="2024-09" db="EMBL/GenBank/DDBJ databases">
        <authorList>
            <person name="Sun Q."/>
            <person name="Mori K."/>
        </authorList>
    </citation>
    <scope>NUCLEOTIDE SEQUENCE [LARGE SCALE GENOMIC DNA]</scope>
    <source>
        <strain evidence="15 16">ATCC 51285</strain>
    </source>
</reference>
<dbReference type="EMBL" id="JBHLZN010000004">
    <property type="protein sequence ID" value="MFB9887152.1"/>
    <property type="molecule type" value="Genomic_DNA"/>
</dbReference>
<feature type="signal peptide" evidence="13">
    <location>
        <begin position="1"/>
        <end position="28"/>
    </location>
</feature>
<evidence type="ECO:0000313" key="15">
    <source>
        <dbReference type="EMBL" id="MFB9887152.1"/>
    </source>
</evidence>
<name>A0ABV5ZCZ8_9GAMM</name>
<dbReference type="InterPro" id="IPR012907">
    <property type="entry name" value="Peptidase_S11_C"/>
</dbReference>
<evidence type="ECO:0000256" key="5">
    <source>
        <dbReference type="ARBA" id="ARBA00022670"/>
    </source>
</evidence>
<evidence type="ECO:0000256" key="2">
    <source>
        <dbReference type="ARBA" id="ARBA00007164"/>
    </source>
</evidence>
<dbReference type="Gene3D" id="3.40.710.10">
    <property type="entry name" value="DD-peptidase/beta-lactamase superfamily"/>
    <property type="match status" value="1"/>
</dbReference>
<evidence type="ECO:0000313" key="16">
    <source>
        <dbReference type="Proteomes" id="UP001589628"/>
    </source>
</evidence>
<evidence type="ECO:0000256" key="10">
    <source>
        <dbReference type="ARBA" id="ARBA00023316"/>
    </source>
</evidence>
<keyword evidence="6 13" id="KW-0732">Signal</keyword>
<evidence type="ECO:0000256" key="6">
    <source>
        <dbReference type="ARBA" id="ARBA00022729"/>
    </source>
</evidence>
<protein>
    <recommendedName>
        <fullName evidence="3">serine-type D-Ala-D-Ala carboxypeptidase</fullName>
        <ecNumber evidence="3">3.4.16.4</ecNumber>
    </recommendedName>
</protein>
<comment type="similarity">
    <text evidence="2 12">Belongs to the peptidase S11 family.</text>
</comment>
<keyword evidence="16" id="KW-1185">Reference proteome</keyword>
<keyword evidence="10" id="KW-0961">Cell wall biogenesis/degradation</keyword>
<keyword evidence="5" id="KW-0645">Protease</keyword>
<dbReference type="InterPro" id="IPR001967">
    <property type="entry name" value="Peptidase_S11_N"/>
</dbReference>